<feature type="transmembrane region" description="Helical" evidence="1">
    <location>
        <begin position="39"/>
        <end position="72"/>
    </location>
</feature>
<comment type="caution">
    <text evidence="2">The sequence shown here is derived from an EMBL/GenBank/DDBJ whole genome shotgun (WGS) entry which is preliminary data.</text>
</comment>
<feature type="transmembrane region" description="Helical" evidence="1">
    <location>
        <begin position="13"/>
        <end position="33"/>
    </location>
</feature>
<dbReference type="EMBL" id="JAFBBZ010000001">
    <property type="protein sequence ID" value="MBM7508196.1"/>
    <property type="molecule type" value="Genomic_DNA"/>
</dbReference>
<keyword evidence="1" id="KW-1133">Transmembrane helix</keyword>
<proteinExistence type="predicted"/>
<organism evidence="2 3">
    <name type="scientific">Nocardioides salarius</name>
    <dbReference type="NCBI Taxonomy" id="374513"/>
    <lineage>
        <taxon>Bacteria</taxon>
        <taxon>Bacillati</taxon>
        <taxon>Actinomycetota</taxon>
        <taxon>Actinomycetes</taxon>
        <taxon>Propionibacteriales</taxon>
        <taxon>Nocardioidaceae</taxon>
        <taxon>Nocardioides</taxon>
    </lineage>
</organism>
<dbReference type="RefSeq" id="WP_193670526.1">
    <property type="nucleotide sequence ID" value="NZ_JACDTV010000015.1"/>
</dbReference>
<feature type="transmembrane region" description="Helical" evidence="1">
    <location>
        <begin position="146"/>
        <end position="167"/>
    </location>
</feature>
<evidence type="ECO:0000313" key="3">
    <source>
        <dbReference type="Proteomes" id="UP000732378"/>
    </source>
</evidence>
<evidence type="ECO:0008006" key="4">
    <source>
        <dbReference type="Google" id="ProtNLM"/>
    </source>
</evidence>
<keyword evidence="1" id="KW-0812">Transmembrane</keyword>
<keyword evidence="3" id="KW-1185">Reference proteome</keyword>
<dbReference type="Proteomes" id="UP000732378">
    <property type="component" value="Unassembled WGS sequence"/>
</dbReference>
<feature type="transmembrane region" description="Helical" evidence="1">
    <location>
        <begin position="84"/>
        <end position="106"/>
    </location>
</feature>
<keyword evidence="1" id="KW-0472">Membrane</keyword>
<sequence length="171" mass="17105">MSRWLGAVGAGQWTLRALVALMPLAAVLCTLGAGEGPAAWFVVLVLVLGVGWACFPESAAGATVLVLVLAWWGIGLRDGLDLWALPASLALLTAHVAATVASYGPVSMPVDPGLALLWLRRGLLVLVAAPATYALALVVRDAPPVAGVWLAGAAAVAAAGTAASVLLGGPD</sequence>
<gene>
    <name evidence="2" type="ORF">JOE61_002010</name>
</gene>
<evidence type="ECO:0000256" key="1">
    <source>
        <dbReference type="SAM" id="Phobius"/>
    </source>
</evidence>
<accession>A0ABS2MAH4</accession>
<protein>
    <recommendedName>
        <fullName evidence="4">Histidine kinase</fullName>
    </recommendedName>
</protein>
<feature type="transmembrane region" description="Helical" evidence="1">
    <location>
        <begin position="118"/>
        <end position="139"/>
    </location>
</feature>
<name>A0ABS2MAH4_9ACTN</name>
<evidence type="ECO:0000313" key="2">
    <source>
        <dbReference type="EMBL" id="MBM7508196.1"/>
    </source>
</evidence>
<reference evidence="2 3" key="1">
    <citation type="submission" date="2021-01" db="EMBL/GenBank/DDBJ databases">
        <title>Sequencing the genomes of 1000 actinobacteria strains.</title>
        <authorList>
            <person name="Klenk H.-P."/>
        </authorList>
    </citation>
    <scope>NUCLEOTIDE SEQUENCE [LARGE SCALE GENOMIC DNA]</scope>
    <source>
        <strain evidence="2 3">DSM 18239</strain>
    </source>
</reference>